<evidence type="ECO:0000313" key="2">
    <source>
        <dbReference type="Proteomes" id="UP000664032"/>
    </source>
</evidence>
<evidence type="ECO:0000313" key="1">
    <source>
        <dbReference type="EMBL" id="KAH9484598.1"/>
    </source>
</evidence>
<comment type="caution">
    <text evidence="1">The sequence shown here is derived from an EMBL/GenBank/DDBJ whole genome shotgun (WGS) entry which is preliminary data.</text>
</comment>
<keyword evidence="1" id="KW-0255">Endonuclease</keyword>
<keyword evidence="2" id="KW-1185">Reference proteome</keyword>
<accession>A0ACB8H9J8</accession>
<organism evidence="1 2">
    <name type="scientific">Psilocybe cubensis</name>
    <name type="common">Psychedelic mushroom</name>
    <name type="synonym">Stropharia cubensis</name>
    <dbReference type="NCBI Taxonomy" id="181762"/>
    <lineage>
        <taxon>Eukaryota</taxon>
        <taxon>Fungi</taxon>
        <taxon>Dikarya</taxon>
        <taxon>Basidiomycota</taxon>
        <taxon>Agaricomycotina</taxon>
        <taxon>Agaricomycetes</taxon>
        <taxon>Agaricomycetidae</taxon>
        <taxon>Agaricales</taxon>
        <taxon>Agaricineae</taxon>
        <taxon>Strophariaceae</taxon>
        <taxon>Psilocybe</taxon>
    </lineage>
</organism>
<gene>
    <name evidence="1" type="ORF">JR316_0004080</name>
</gene>
<reference evidence="1" key="1">
    <citation type="submission" date="2021-10" db="EMBL/GenBank/DDBJ databases">
        <title>Psilocybe cubensis genome.</title>
        <authorList>
            <person name="Mckernan K.J."/>
            <person name="Crawford S."/>
            <person name="Trippe A."/>
            <person name="Kane L.T."/>
            <person name="Mclaughlin S."/>
        </authorList>
    </citation>
    <scope>NUCLEOTIDE SEQUENCE</scope>
    <source>
        <strain evidence="1">MGC-MH-2018</strain>
    </source>
</reference>
<sequence length="396" mass="43713">MVLTRQSTRASSMASQLQAITVETSTGSTCKPRKKRTKVSEDESQETTSSSKPKRARKLKPEVDKSEFLPRAQSQWKVGAHVSAAGGVENAVLNAASIGANSFALFLKSQRKWESPPLSNESITEFKRLMKELGYESRMVLPHGSYLINLGNPDAAKREKSFACFLDDLKRCEALGLELYNFHPGSTVGETSVETSLSLIADCINRAHVETSRVTVVLENMAGAGNIIGSDFGHLAGIIKLVKDKLRVGVCLDTWSQVMHSLRVMIFERKMAGITKFDEQIGLKYLCGMHLNDSKTEYNSKKDRHENIGLGHLGLLSFVHILNDPRTQNIPLILETPSFEQAKEIWGTEISVLQRVSGEGNVCHHNGTTKEGEHLVDIDALVNQLKKSVLNGAKRN</sequence>
<dbReference type="EMBL" id="JAFIQS020000003">
    <property type="protein sequence ID" value="KAH9484598.1"/>
    <property type="molecule type" value="Genomic_DNA"/>
</dbReference>
<protein>
    <submittedName>
        <fullName evidence="1">Endonuclease 4</fullName>
    </submittedName>
</protein>
<dbReference type="Proteomes" id="UP000664032">
    <property type="component" value="Unassembled WGS sequence"/>
</dbReference>
<keyword evidence="1" id="KW-0378">Hydrolase</keyword>
<keyword evidence="1" id="KW-0540">Nuclease</keyword>
<name>A0ACB8H9J8_PSICU</name>
<proteinExistence type="predicted"/>